<keyword evidence="2" id="KW-1185">Reference proteome</keyword>
<organism evidence="1 2">
    <name type="scientific">Plasmopara halstedii</name>
    <name type="common">Downy mildew of sunflower</name>
    <dbReference type="NCBI Taxonomy" id="4781"/>
    <lineage>
        <taxon>Eukaryota</taxon>
        <taxon>Sar</taxon>
        <taxon>Stramenopiles</taxon>
        <taxon>Oomycota</taxon>
        <taxon>Peronosporomycetes</taxon>
        <taxon>Peronosporales</taxon>
        <taxon>Peronosporaceae</taxon>
        <taxon>Plasmopara</taxon>
    </lineage>
</organism>
<dbReference type="RefSeq" id="XP_024573851.1">
    <property type="nucleotide sequence ID" value="XM_024722812.1"/>
</dbReference>
<reference evidence="2" key="1">
    <citation type="submission" date="2014-09" db="EMBL/GenBank/DDBJ databases">
        <authorList>
            <person name="Sharma Rahul"/>
            <person name="Thines Marco"/>
        </authorList>
    </citation>
    <scope>NUCLEOTIDE SEQUENCE [LARGE SCALE GENOMIC DNA]</scope>
</reference>
<protein>
    <submittedName>
        <fullName evidence="1">Uncharacterized protein</fullName>
    </submittedName>
</protein>
<accession>A0A0P1ABC2</accession>
<name>A0A0P1ABC2_PLAHL</name>
<evidence type="ECO:0000313" key="2">
    <source>
        <dbReference type="Proteomes" id="UP000054928"/>
    </source>
</evidence>
<proteinExistence type="predicted"/>
<sequence>MVVYGSLLAVVEYTSNLTISFLFDDYTRYGLRVIKYPSLDTGAQTLCLVFMSLSIRTQWRYQDVLKESRQINATKMEKVTKTILKILSVDKDAKCNQIRQGWRSAARL</sequence>
<dbReference type="STRING" id="4781.A0A0P1ABC2"/>
<dbReference type="EMBL" id="CCYD01000286">
    <property type="protein sequence ID" value="CEG37482.1"/>
    <property type="molecule type" value="Genomic_DNA"/>
</dbReference>
<dbReference type="GeneID" id="36400128"/>
<dbReference type="AlphaFoldDB" id="A0A0P1ABC2"/>
<evidence type="ECO:0000313" key="1">
    <source>
        <dbReference type="EMBL" id="CEG37482.1"/>
    </source>
</evidence>
<dbReference type="Proteomes" id="UP000054928">
    <property type="component" value="Unassembled WGS sequence"/>
</dbReference>